<evidence type="ECO:0000256" key="11">
    <source>
        <dbReference type="ARBA" id="ARBA00022982"/>
    </source>
</evidence>
<keyword evidence="8" id="KW-0349">Heme</keyword>
<evidence type="ECO:0000256" key="5">
    <source>
        <dbReference type="ARBA" id="ARBA00019425"/>
    </source>
</evidence>
<evidence type="ECO:0000256" key="8">
    <source>
        <dbReference type="ARBA" id="ARBA00022617"/>
    </source>
</evidence>
<evidence type="ECO:0000256" key="9">
    <source>
        <dbReference type="ARBA" id="ARBA00022692"/>
    </source>
</evidence>
<dbReference type="InterPro" id="IPR000701">
    <property type="entry name" value="SuccDH_FuR_B_TM-su"/>
</dbReference>
<accession>G7UN61</accession>
<keyword evidence="14 15" id="KW-0472">Membrane</keyword>
<evidence type="ECO:0000256" key="3">
    <source>
        <dbReference type="ARBA" id="ARBA00004141"/>
    </source>
</evidence>
<dbReference type="SUPFAM" id="SSF81343">
    <property type="entry name" value="Fumarate reductase respiratory complex transmembrane subunits"/>
    <property type="match status" value="1"/>
</dbReference>
<evidence type="ECO:0000256" key="14">
    <source>
        <dbReference type="ARBA" id="ARBA00023136"/>
    </source>
</evidence>
<dbReference type="NCBIfam" id="TIGR02968">
    <property type="entry name" value="succ_dehyd_anc"/>
    <property type="match status" value="1"/>
</dbReference>
<evidence type="ECO:0000256" key="7">
    <source>
        <dbReference type="ARBA" id="ARBA00022532"/>
    </source>
</evidence>
<dbReference type="AlphaFoldDB" id="G7UN61"/>
<evidence type="ECO:0000256" key="15">
    <source>
        <dbReference type="SAM" id="Phobius"/>
    </source>
</evidence>
<comment type="subcellular location">
    <subcellularLocation>
        <location evidence="3">Membrane</location>
        <topology evidence="3">Multi-pass membrane protein</topology>
    </subcellularLocation>
</comment>
<comment type="pathway">
    <text evidence="4">Carbohydrate metabolism; tricarboxylic acid cycle.</text>
</comment>
<evidence type="ECO:0000256" key="10">
    <source>
        <dbReference type="ARBA" id="ARBA00022723"/>
    </source>
</evidence>
<evidence type="ECO:0000256" key="12">
    <source>
        <dbReference type="ARBA" id="ARBA00022989"/>
    </source>
</evidence>
<dbReference type="Pfam" id="PF01127">
    <property type="entry name" value="Sdh_cyt"/>
    <property type="match status" value="1"/>
</dbReference>
<comment type="function">
    <text evidence="2">Membrane-anchoring subunit of succinate dehydrogenase (SDH).</text>
</comment>
<dbReference type="GO" id="GO:0016020">
    <property type="term" value="C:membrane"/>
    <property type="evidence" value="ECO:0007669"/>
    <property type="project" value="UniProtKB-SubCell"/>
</dbReference>
<dbReference type="Gene3D" id="1.20.1300.10">
    <property type="entry name" value="Fumarate reductase/succinate dehydrogenase, transmembrane subunit"/>
    <property type="match status" value="1"/>
</dbReference>
<feature type="transmembrane region" description="Helical" evidence="15">
    <location>
        <begin position="66"/>
        <end position="87"/>
    </location>
</feature>
<dbReference type="CDD" id="cd03495">
    <property type="entry name" value="SQR_TypeC_SdhD_like"/>
    <property type="match status" value="1"/>
</dbReference>
<dbReference type="eggNOG" id="COG2142">
    <property type="taxonomic scope" value="Bacteria"/>
</dbReference>
<keyword evidence="7" id="KW-0816">Tricarboxylic acid cycle</keyword>
<evidence type="ECO:0000256" key="13">
    <source>
        <dbReference type="ARBA" id="ARBA00023004"/>
    </source>
</evidence>
<dbReference type="STRING" id="1045855.DSC_09585"/>
<name>G7UN61_PSEUP</name>
<reference evidence="16 17" key="1">
    <citation type="journal article" date="2012" name="J. Bacteriol.">
        <title>Complete Genome Sequence of the BTEX-Degrading Bacterium Pseudoxanthomonas spadix BD-a59.</title>
        <authorList>
            <person name="Lee S.H."/>
            <person name="Jin H.M."/>
            <person name="Lee H.J."/>
            <person name="Kim J.M."/>
            <person name="Jeon C.O."/>
        </authorList>
    </citation>
    <scope>NUCLEOTIDE SEQUENCE [LARGE SCALE GENOMIC DNA]</scope>
    <source>
        <strain evidence="16 17">BD-a59</strain>
    </source>
</reference>
<evidence type="ECO:0000256" key="2">
    <source>
        <dbReference type="ARBA" id="ARBA00004050"/>
    </source>
</evidence>
<evidence type="ECO:0000313" key="17">
    <source>
        <dbReference type="Proteomes" id="UP000005870"/>
    </source>
</evidence>
<proteinExistence type="predicted"/>
<keyword evidence="12 15" id="KW-1133">Transmembrane helix</keyword>
<evidence type="ECO:0000256" key="6">
    <source>
        <dbReference type="ARBA" id="ARBA00022448"/>
    </source>
</evidence>
<dbReference type="KEGG" id="psd:DSC_09585"/>
<evidence type="ECO:0000256" key="4">
    <source>
        <dbReference type="ARBA" id="ARBA00005163"/>
    </source>
</evidence>
<feature type="transmembrane region" description="Helical" evidence="15">
    <location>
        <begin position="107"/>
        <end position="128"/>
    </location>
</feature>
<dbReference type="RefSeq" id="WP_014160741.1">
    <property type="nucleotide sequence ID" value="NC_016147.2"/>
</dbReference>
<dbReference type="GO" id="GO:0046872">
    <property type="term" value="F:metal ion binding"/>
    <property type="evidence" value="ECO:0007669"/>
    <property type="project" value="UniProtKB-KW"/>
</dbReference>
<dbReference type="EMBL" id="CP003093">
    <property type="protein sequence ID" value="AER56565.1"/>
    <property type="molecule type" value="Genomic_DNA"/>
</dbReference>
<gene>
    <name evidence="16" type="ordered locus">DSC_09585</name>
</gene>
<keyword evidence="11" id="KW-0249">Electron transport</keyword>
<comment type="cofactor">
    <cofactor evidence="1">
        <name>heme</name>
        <dbReference type="ChEBI" id="CHEBI:30413"/>
    </cofactor>
</comment>
<dbReference type="GO" id="GO:0006099">
    <property type="term" value="P:tricarboxylic acid cycle"/>
    <property type="evidence" value="ECO:0007669"/>
    <property type="project" value="UniProtKB-UniPathway"/>
</dbReference>
<keyword evidence="13" id="KW-0408">Iron</keyword>
<evidence type="ECO:0000256" key="1">
    <source>
        <dbReference type="ARBA" id="ARBA00001971"/>
    </source>
</evidence>
<dbReference type="HOGENOM" id="CLU_151315_0_0_6"/>
<dbReference type="InterPro" id="IPR014312">
    <property type="entry name" value="Succ_DH_anchor"/>
</dbReference>
<evidence type="ECO:0000313" key="16">
    <source>
        <dbReference type="EMBL" id="AER56565.1"/>
    </source>
</evidence>
<protein>
    <recommendedName>
        <fullName evidence="5">Succinate dehydrogenase hydrophobic membrane anchor subunit</fullName>
    </recommendedName>
</protein>
<keyword evidence="17" id="KW-1185">Reference proteome</keyword>
<dbReference type="Proteomes" id="UP000005870">
    <property type="component" value="Chromosome"/>
</dbReference>
<dbReference type="OrthoDB" id="9809280at2"/>
<keyword evidence="9 15" id="KW-0812">Transmembrane</keyword>
<feature type="transmembrane region" description="Helical" evidence="15">
    <location>
        <begin position="32"/>
        <end position="54"/>
    </location>
</feature>
<keyword evidence="6" id="KW-0813">Transport</keyword>
<organism evidence="16 17">
    <name type="scientific">Pseudoxanthomonas spadix (strain BD-a59)</name>
    <dbReference type="NCBI Taxonomy" id="1045855"/>
    <lineage>
        <taxon>Bacteria</taxon>
        <taxon>Pseudomonadati</taxon>
        <taxon>Pseudomonadota</taxon>
        <taxon>Gammaproteobacteria</taxon>
        <taxon>Lysobacterales</taxon>
        <taxon>Lysobacteraceae</taxon>
        <taxon>Pseudoxanthomonas</taxon>
    </lineage>
</organism>
<sequence length="130" mass="14355">MSSTKRFRTPLKNARGLGSAKEGLQHWLLQRYTALALIVLGSWFVYFVISLVHADYLAATDAISRPWNAIALVAFLLAMFWHAQLGVQVVLEDYVHAPLTAMVSQLLVRFICLLGALASVFAVVRIALGN</sequence>
<dbReference type="GO" id="GO:0020037">
    <property type="term" value="F:heme binding"/>
    <property type="evidence" value="ECO:0007669"/>
    <property type="project" value="InterPro"/>
</dbReference>
<dbReference type="InterPro" id="IPR034804">
    <property type="entry name" value="SQR/QFR_C/D"/>
</dbReference>
<keyword evidence="10" id="KW-0479">Metal-binding</keyword>
<dbReference type="UniPathway" id="UPA00223"/>